<evidence type="ECO:0000256" key="2">
    <source>
        <dbReference type="SAM" id="SignalP"/>
    </source>
</evidence>
<evidence type="ECO:0000313" key="4">
    <source>
        <dbReference type="Proteomes" id="UP001293254"/>
    </source>
</evidence>
<keyword evidence="1" id="KW-1133">Transmembrane helix</keyword>
<evidence type="ECO:0000256" key="1">
    <source>
        <dbReference type="SAM" id="Phobius"/>
    </source>
</evidence>
<organism evidence="3 4">
    <name type="scientific">Sesamum alatum</name>
    <dbReference type="NCBI Taxonomy" id="300844"/>
    <lineage>
        <taxon>Eukaryota</taxon>
        <taxon>Viridiplantae</taxon>
        <taxon>Streptophyta</taxon>
        <taxon>Embryophyta</taxon>
        <taxon>Tracheophyta</taxon>
        <taxon>Spermatophyta</taxon>
        <taxon>Magnoliopsida</taxon>
        <taxon>eudicotyledons</taxon>
        <taxon>Gunneridae</taxon>
        <taxon>Pentapetalae</taxon>
        <taxon>asterids</taxon>
        <taxon>lamiids</taxon>
        <taxon>Lamiales</taxon>
        <taxon>Pedaliaceae</taxon>
        <taxon>Sesamum</taxon>
    </lineage>
</organism>
<feature type="signal peptide" evidence="2">
    <location>
        <begin position="1"/>
        <end position="23"/>
    </location>
</feature>
<dbReference type="EMBL" id="JACGWO010000002">
    <property type="protein sequence ID" value="KAK4434938.1"/>
    <property type="molecule type" value="Genomic_DNA"/>
</dbReference>
<reference evidence="3" key="1">
    <citation type="submission" date="2020-06" db="EMBL/GenBank/DDBJ databases">
        <authorList>
            <person name="Li T."/>
            <person name="Hu X."/>
            <person name="Zhang T."/>
            <person name="Song X."/>
            <person name="Zhang H."/>
            <person name="Dai N."/>
            <person name="Sheng W."/>
            <person name="Hou X."/>
            <person name="Wei L."/>
        </authorList>
    </citation>
    <scope>NUCLEOTIDE SEQUENCE</scope>
    <source>
        <strain evidence="3">3651</strain>
        <tissue evidence="3">Leaf</tissue>
    </source>
</reference>
<comment type="caution">
    <text evidence="3">The sequence shown here is derived from an EMBL/GenBank/DDBJ whole genome shotgun (WGS) entry which is preliminary data.</text>
</comment>
<reference evidence="3" key="2">
    <citation type="journal article" date="2024" name="Plant">
        <title>Genomic evolution and insights into agronomic trait innovations of Sesamum species.</title>
        <authorList>
            <person name="Miao H."/>
            <person name="Wang L."/>
            <person name="Qu L."/>
            <person name="Liu H."/>
            <person name="Sun Y."/>
            <person name="Le M."/>
            <person name="Wang Q."/>
            <person name="Wei S."/>
            <person name="Zheng Y."/>
            <person name="Lin W."/>
            <person name="Duan Y."/>
            <person name="Cao H."/>
            <person name="Xiong S."/>
            <person name="Wang X."/>
            <person name="Wei L."/>
            <person name="Li C."/>
            <person name="Ma Q."/>
            <person name="Ju M."/>
            <person name="Zhao R."/>
            <person name="Li G."/>
            <person name="Mu C."/>
            <person name="Tian Q."/>
            <person name="Mei H."/>
            <person name="Zhang T."/>
            <person name="Gao T."/>
            <person name="Zhang H."/>
        </authorList>
    </citation>
    <scope>NUCLEOTIDE SEQUENCE</scope>
    <source>
        <strain evidence="3">3651</strain>
    </source>
</reference>
<feature type="transmembrane region" description="Helical" evidence="1">
    <location>
        <begin position="101"/>
        <end position="123"/>
    </location>
</feature>
<accession>A0AAE1YSM9</accession>
<sequence length="147" mass="16529">MVGFRFGVPTMLLLALRKELLTTLPPLLLVSARISCCLQRSLTRLRCLPSSRVRILFPPRPTFVDKHIVLILHVLSVFRPLRNIDTPSFFVPLLDTFGDYLFYLGWSCLIPVIVLSFASVMSFTRALGTILVFSGYVDHFGAIKTAS</sequence>
<keyword evidence="4" id="KW-1185">Reference proteome</keyword>
<evidence type="ECO:0000313" key="3">
    <source>
        <dbReference type="EMBL" id="KAK4434938.1"/>
    </source>
</evidence>
<protein>
    <submittedName>
        <fullName evidence="3">Uncharacterized protein</fullName>
    </submittedName>
</protein>
<keyword evidence="1" id="KW-0812">Transmembrane</keyword>
<dbReference type="AlphaFoldDB" id="A0AAE1YSM9"/>
<gene>
    <name evidence="3" type="ORF">Salat_0656800</name>
</gene>
<dbReference type="Proteomes" id="UP001293254">
    <property type="component" value="Unassembled WGS sequence"/>
</dbReference>
<proteinExistence type="predicted"/>
<keyword evidence="2" id="KW-0732">Signal</keyword>
<name>A0AAE1YSM9_9LAMI</name>
<keyword evidence="1" id="KW-0472">Membrane</keyword>
<feature type="chain" id="PRO_5042241487" evidence="2">
    <location>
        <begin position="24"/>
        <end position="147"/>
    </location>
</feature>